<proteinExistence type="inferred from homology"/>
<dbReference type="PROSITE" id="PS00216">
    <property type="entry name" value="SUGAR_TRANSPORT_1"/>
    <property type="match status" value="1"/>
</dbReference>
<feature type="transmembrane region" description="Helical" evidence="10">
    <location>
        <begin position="43"/>
        <end position="67"/>
    </location>
</feature>
<keyword evidence="6 10" id="KW-0812">Transmembrane</keyword>
<evidence type="ECO:0000256" key="1">
    <source>
        <dbReference type="ARBA" id="ARBA00004429"/>
    </source>
</evidence>
<feature type="transmembrane region" description="Helical" evidence="10">
    <location>
        <begin position="343"/>
        <end position="360"/>
    </location>
</feature>
<dbReference type="PANTHER" id="PTHR23508:SF10">
    <property type="entry name" value="CARBOXYLIC ACID TRANSPORTER PROTEIN HOMOLOG"/>
    <property type="match status" value="1"/>
</dbReference>
<dbReference type="InterPro" id="IPR004746">
    <property type="entry name" value="MFS_AAHS"/>
</dbReference>
<evidence type="ECO:0000256" key="10">
    <source>
        <dbReference type="SAM" id="Phobius"/>
    </source>
</evidence>
<sequence>MPVQTGVKSAPPERDMQTTSSPSAVAVDVQTLIDNRPISRYQWLILVLCFLIVAIDGFDTAAIGYVAPALVQDWGIDKATLGPVMSAALFGLAFGAIFAGPMADRVGRKKVLVLSVFFFGACSLATAFAPSLAWLTAMRFLTGLGLGAAMPNAVTLMSEYAPARRRAVLVNTMFCGFPLGSAAGGFFSAAIIPHFGWQSVLIFGGVVPLVLAVILVFALPESIRYLVVRQAPPATIRDILKRVTGADVSGAQHFSIHEATPSADSAIGTVLAARYRLGSAMLWLTYFMGLVIFYLLTSWMPTLMKDAGFTLQRASFLTALFPLGGGIGTVAAGWLMDRMNPNKVIAIMYAGAGVLIYMVGHGSAANQVLLGLLIFMAGTVMNGAQASMPTLAAAFYPTQGRATGVAWMLGIGRFGGISGALLGAELLRMALSFEVIFTLLTIPAFIAAAALVVKSVSTRDEGVSKTVVVTH</sequence>
<organism evidence="13">
    <name type="scientific">Cupriavidus oxalaticus</name>
    <dbReference type="NCBI Taxonomy" id="96344"/>
    <lineage>
        <taxon>Bacteria</taxon>
        <taxon>Pseudomonadati</taxon>
        <taxon>Pseudomonadota</taxon>
        <taxon>Betaproteobacteria</taxon>
        <taxon>Burkholderiales</taxon>
        <taxon>Burkholderiaceae</taxon>
        <taxon>Cupriavidus</taxon>
    </lineage>
</organism>
<feature type="transmembrane region" description="Helical" evidence="10">
    <location>
        <begin position="316"/>
        <end position="336"/>
    </location>
</feature>
<feature type="transmembrane region" description="Helical" evidence="10">
    <location>
        <begin position="277"/>
        <end position="296"/>
    </location>
</feature>
<feature type="transmembrane region" description="Helical" evidence="10">
    <location>
        <begin position="430"/>
        <end position="453"/>
    </location>
</feature>
<dbReference type="CDD" id="cd17365">
    <property type="entry name" value="MFS_PcaK_like"/>
    <property type="match status" value="1"/>
</dbReference>
<feature type="transmembrane region" description="Helical" evidence="10">
    <location>
        <begin position="79"/>
        <end position="99"/>
    </location>
</feature>
<keyword evidence="5" id="KW-0997">Cell inner membrane</keyword>
<evidence type="ECO:0000256" key="3">
    <source>
        <dbReference type="ARBA" id="ARBA00022448"/>
    </source>
</evidence>
<reference evidence="14" key="2">
    <citation type="submission" date="2018-01" db="EMBL/GenBank/DDBJ databases">
        <authorList>
            <person name="Gaut B.S."/>
            <person name="Morton B.R."/>
            <person name="Clegg M.T."/>
            <person name="Duvall M.R."/>
        </authorList>
    </citation>
    <scope>NUCLEOTIDE SEQUENCE [LARGE SCALE GENOMIC DNA]</scope>
</reference>
<evidence type="ECO:0000313" key="14">
    <source>
        <dbReference type="Proteomes" id="UP000256862"/>
    </source>
</evidence>
<dbReference type="GO" id="GO:0005886">
    <property type="term" value="C:plasma membrane"/>
    <property type="evidence" value="ECO:0007669"/>
    <property type="project" value="UniProtKB-SubCell"/>
</dbReference>
<evidence type="ECO:0000259" key="11">
    <source>
        <dbReference type="PROSITE" id="PS50850"/>
    </source>
</evidence>
<comment type="caution">
    <text evidence="13">The sequence shown here is derived from an EMBL/GenBank/DDBJ whole genome shotgun (WGS) entry which is preliminary data.</text>
</comment>
<evidence type="ECO:0000256" key="4">
    <source>
        <dbReference type="ARBA" id="ARBA00022475"/>
    </source>
</evidence>
<dbReference type="InterPro" id="IPR011701">
    <property type="entry name" value="MFS"/>
</dbReference>
<keyword evidence="3" id="KW-0813">Transport</keyword>
<keyword evidence="4" id="KW-1003">Cell membrane</keyword>
<feature type="region of interest" description="Disordered" evidence="9">
    <location>
        <begin position="1"/>
        <end position="20"/>
    </location>
</feature>
<dbReference type="GO" id="GO:0046943">
    <property type="term" value="F:carboxylic acid transmembrane transporter activity"/>
    <property type="evidence" value="ECO:0007669"/>
    <property type="project" value="TreeGrafter"/>
</dbReference>
<dbReference type="PROSITE" id="PS00217">
    <property type="entry name" value="SUGAR_TRANSPORT_2"/>
    <property type="match status" value="1"/>
</dbReference>
<evidence type="ECO:0000256" key="5">
    <source>
        <dbReference type="ARBA" id="ARBA00022519"/>
    </source>
</evidence>
<feature type="transmembrane region" description="Helical" evidence="10">
    <location>
        <begin position="405"/>
        <end position="424"/>
    </location>
</feature>
<evidence type="ECO:0000256" key="7">
    <source>
        <dbReference type="ARBA" id="ARBA00022989"/>
    </source>
</evidence>
<comment type="similarity">
    <text evidence="2">Belongs to the major facilitator superfamily. Aromatic acid:H(+) symporter (AAHS) (TC 2.A.1.15) family.</text>
</comment>
<protein>
    <submittedName>
        <fullName evidence="13">4-hydroxybenzoate transporter PcaK</fullName>
    </submittedName>
</protein>
<name>A0A375GDJ0_9BURK</name>
<dbReference type="PROSITE" id="PS50850">
    <property type="entry name" value="MFS"/>
    <property type="match status" value="1"/>
</dbReference>
<feature type="transmembrane region" description="Helical" evidence="10">
    <location>
        <begin position="197"/>
        <end position="219"/>
    </location>
</feature>
<feature type="domain" description="Major facilitator superfamily (MFS) profile" evidence="11">
    <location>
        <begin position="45"/>
        <end position="459"/>
    </location>
</feature>
<dbReference type="SUPFAM" id="SSF103473">
    <property type="entry name" value="MFS general substrate transporter"/>
    <property type="match status" value="1"/>
</dbReference>
<accession>A0A375GDJ0</accession>
<dbReference type="Pfam" id="PF07690">
    <property type="entry name" value="MFS_1"/>
    <property type="match status" value="1"/>
</dbReference>
<dbReference type="PANTHER" id="PTHR23508">
    <property type="entry name" value="CARBOXYLIC ACID TRANSPORTER PROTEIN HOMOLOG"/>
    <property type="match status" value="1"/>
</dbReference>
<evidence type="ECO:0000256" key="8">
    <source>
        <dbReference type="ARBA" id="ARBA00023136"/>
    </source>
</evidence>
<evidence type="ECO:0000313" key="12">
    <source>
        <dbReference type="EMBL" id="SPC05160.1"/>
    </source>
</evidence>
<evidence type="ECO:0000256" key="9">
    <source>
        <dbReference type="SAM" id="MobiDB-lite"/>
    </source>
</evidence>
<dbReference type="AlphaFoldDB" id="A0A375GDJ0"/>
<dbReference type="EMBL" id="OGUS01000132">
    <property type="protein sequence ID" value="SPC18072.1"/>
    <property type="molecule type" value="Genomic_DNA"/>
</dbReference>
<dbReference type="InterPro" id="IPR005829">
    <property type="entry name" value="Sugar_transporter_CS"/>
</dbReference>
<feature type="transmembrane region" description="Helical" evidence="10">
    <location>
        <begin position="137"/>
        <end position="156"/>
    </location>
</feature>
<gene>
    <name evidence="13" type="primary">pcaK</name>
    <name evidence="13" type="ORF">CO2235_MP10319</name>
    <name evidence="12" type="ORF">CO2235_U1010114</name>
</gene>
<keyword evidence="7 10" id="KW-1133">Transmembrane helix</keyword>
<evidence type="ECO:0000256" key="2">
    <source>
        <dbReference type="ARBA" id="ARBA00006508"/>
    </source>
</evidence>
<keyword evidence="8 10" id="KW-0472">Membrane</keyword>
<evidence type="ECO:0000313" key="13">
    <source>
        <dbReference type="EMBL" id="SPC18072.1"/>
    </source>
</evidence>
<dbReference type="Proteomes" id="UP000256862">
    <property type="component" value="Plasmid CO2235_mp"/>
</dbReference>
<feature type="transmembrane region" description="Helical" evidence="10">
    <location>
        <begin position="111"/>
        <end position="131"/>
    </location>
</feature>
<dbReference type="Gene3D" id="1.20.1250.20">
    <property type="entry name" value="MFS general substrate transporter like domains"/>
    <property type="match status" value="1"/>
</dbReference>
<evidence type="ECO:0000256" key="6">
    <source>
        <dbReference type="ARBA" id="ARBA00022692"/>
    </source>
</evidence>
<dbReference type="InterPro" id="IPR020846">
    <property type="entry name" value="MFS_dom"/>
</dbReference>
<dbReference type="NCBIfam" id="TIGR00895">
    <property type="entry name" value="2A0115"/>
    <property type="match status" value="1"/>
</dbReference>
<reference evidence="13" key="1">
    <citation type="submission" date="2018-01" db="EMBL/GenBank/DDBJ databases">
        <authorList>
            <person name="Clerissi C."/>
        </authorList>
    </citation>
    <scope>NUCLEOTIDE SEQUENCE</scope>
    <source>
        <strain evidence="13">Cupriavidus oxalaticus LMG 2235</strain>
    </source>
</reference>
<comment type="subcellular location">
    <subcellularLocation>
        <location evidence="1">Cell inner membrane</location>
        <topology evidence="1">Multi-pass membrane protein</topology>
    </subcellularLocation>
</comment>
<feature type="transmembrane region" description="Helical" evidence="10">
    <location>
        <begin position="168"/>
        <end position="191"/>
    </location>
</feature>
<dbReference type="InterPro" id="IPR036259">
    <property type="entry name" value="MFS_trans_sf"/>
</dbReference>
<dbReference type="EMBL" id="OGUS01000004">
    <property type="protein sequence ID" value="SPC05160.1"/>
    <property type="molecule type" value="Genomic_DNA"/>
</dbReference>